<reference evidence="1 2" key="1">
    <citation type="journal article" date="2023" name="Plants (Basel)">
        <title>Bridging the Gap: Combining Genomics and Transcriptomics Approaches to Understand Stylosanthes scabra, an Orphan Legume from the Brazilian Caatinga.</title>
        <authorList>
            <person name="Ferreira-Neto J.R.C."/>
            <person name="da Silva M.D."/>
            <person name="Binneck E."/>
            <person name="de Melo N.F."/>
            <person name="da Silva R.H."/>
            <person name="de Melo A.L.T.M."/>
            <person name="Pandolfi V."/>
            <person name="Bustamante F.O."/>
            <person name="Brasileiro-Vidal A.C."/>
            <person name="Benko-Iseppon A.M."/>
        </authorList>
    </citation>
    <scope>NUCLEOTIDE SEQUENCE [LARGE SCALE GENOMIC DNA]</scope>
    <source>
        <tissue evidence="1">Leaves</tissue>
    </source>
</reference>
<evidence type="ECO:0000313" key="1">
    <source>
        <dbReference type="EMBL" id="MED6153380.1"/>
    </source>
</evidence>
<proteinExistence type="predicted"/>
<keyword evidence="2" id="KW-1185">Reference proteome</keyword>
<dbReference type="Proteomes" id="UP001341840">
    <property type="component" value="Unassembled WGS sequence"/>
</dbReference>
<gene>
    <name evidence="1" type="ORF">PIB30_101420</name>
</gene>
<sequence length="77" mass="8870">AWESTYRRGKLSRHVPSHVWKKLNVTPSLLAHTRATHMCRTARICVEGKLHFQVFQDSRICVEASICVEDIQAQPKL</sequence>
<feature type="non-terminal residue" evidence="1">
    <location>
        <position position="1"/>
    </location>
</feature>
<accession>A0ABU6TYU0</accession>
<comment type="caution">
    <text evidence="1">The sequence shown here is derived from an EMBL/GenBank/DDBJ whole genome shotgun (WGS) entry which is preliminary data.</text>
</comment>
<evidence type="ECO:0000313" key="2">
    <source>
        <dbReference type="Proteomes" id="UP001341840"/>
    </source>
</evidence>
<dbReference type="EMBL" id="JASCZI010093587">
    <property type="protein sequence ID" value="MED6153380.1"/>
    <property type="molecule type" value="Genomic_DNA"/>
</dbReference>
<name>A0ABU6TYU0_9FABA</name>
<organism evidence="1 2">
    <name type="scientific">Stylosanthes scabra</name>
    <dbReference type="NCBI Taxonomy" id="79078"/>
    <lineage>
        <taxon>Eukaryota</taxon>
        <taxon>Viridiplantae</taxon>
        <taxon>Streptophyta</taxon>
        <taxon>Embryophyta</taxon>
        <taxon>Tracheophyta</taxon>
        <taxon>Spermatophyta</taxon>
        <taxon>Magnoliopsida</taxon>
        <taxon>eudicotyledons</taxon>
        <taxon>Gunneridae</taxon>
        <taxon>Pentapetalae</taxon>
        <taxon>rosids</taxon>
        <taxon>fabids</taxon>
        <taxon>Fabales</taxon>
        <taxon>Fabaceae</taxon>
        <taxon>Papilionoideae</taxon>
        <taxon>50 kb inversion clade</taxon>
        <taxon>dalbergioids sensu lato</taxon>
        <taxon>Dalbergieae</taxon>
        <taxon>Pterocarpus clade</taxon>
        <taxon>Stylosanthes</taxon>
    </lineage>
</organism>
<protein>
    <submittedName>
        <fullName evidence="1">Uncharacterized protein</fullName>
    </submittedName>
</protein>